<accession>A0ABQ8ISB4</accession>
<proteinExistence type="predicted"/>
<comment type="caution">
    <text evidence="1">The sequence shown here is derived from an EMBL/GenBank/DDBJ whole genome shotgun (WGS) entry which is preliminary data.</text>
</comment>
<keyword evidence="2" id="KW-1185">Reference proteome</keyword>
<dbReference type="Proteomes" id="UP000887458">
    <property type="component" value="Unassembled WGS sequence"/>
</dbReference>
<organism evidence="1 2">
    <name type="scientific">Dermatophagoides pteronyssinus</name>
    <name type="common">European house dust mite</name>
    <dbReference type="NCBI Taxonomy" id="6956"/>
    <lineage>
        <taxon>Eukaryota</taxon>
        <taxon>Metazoa</taxon>
        <taxon>Ecdysozoa</taxon>
        <taxon>Arthropoda</taxon>
        <taxon>Chelicerata</taxon>
        <taxon>Arachnida</taxon>
        <taxon>Acari</taxon>
        <taxon>Acariformes</taxon>
        <taxon>Sarcoptiformes</taxon>
        <taxon>Astigmata</taxon>
        <taxon>Psoroptidia</taxon>
        <taxon>Analgoidea</taxon>
        <taxon>Pyroglyphidae</taxon>
        <taxon>Dermatophagoidinae</taxon>
        <taxon>Dermatophagoides</taxon>
    </lineage>
</organism>
<sequence length="71" mass="8323">MINSSIQAQFWISTSKYGPKQQQQQQKLINFIKNQQMKNEKKEKGRISSIVDDNCHKLIIDDHDVVLTSYI</sequence>
<dbReference type="EMBL" id="NJHN03000123">
    <property type="protein sequence ID" value="KAH9413211.1"/>
    <property type="molecule type" value="Genomic_DNA"/>
</dbReference>
<protein>
    <submittedName>
        <fullName evidence="1">Uncharacterized protein</fullName>
    </submittedName>
</protein>
<reference evidence="1 2" key="2">
    <citation type="journal article" date="2022" name="Mol. Biol. Evol.">
        <title>Comparative Genomics Reveals Insights into the Divergent Evolution of Astigmatic Mites and Household Pest Adaptations.</title>
        <authorList>
            <person name="Xiong Q."/>
            <person name="Wan A.T."/>
            <person name="Liu X."/>
            <person name="Fung C.S."/>
            <person name="Xiao X."/>
            <person name="Malainual N."/>
            <person name="Hou J."/>
            <person name="Wang L."/>
            <person name="Wang M."/>
            <person name="Yang K.Y."/>
            <person name="Cui Y."/>
            <person name="Leung E.L."/>
            <person name="Nong W."/>
            <person name="Shin S.K."/>
            <person name="Au S.W."/>
            <person name="Jeong K.Y."/>
            <person name="Chew F.T."/>
            <person name="Hui J.H."/>
            <person name="Leung T.F."/>
            <person name="Tungtrongchitr A."/>
            <person name="Zhong N."/>
            <person name="Liu Z."/>
            <person name="Tsui S.K."/>
        </authorList>
    </citation>
    <scope>NUCLEOTIDE SEQUENCE [LARGE SCALE GENOMIC DNA]</scope>
    <source>
        <tissue evidence="1">Whole mite body</tissue>
    </source>
</reference>
<evidence type="ECO:0000313" key="2">
    <source>
        <dbReference type="Proteomes" id="UP000887458"/>
    </source>
</evidence>
<reference evidence="1 2" key="1">
    <citation type="journal article" date="2018" name="J. Allergy Clin. Immunol.">
        <title>High-quality assembly of Dermatophagoides pteronyssinus genome and transcriptome reveals a wide range of novel allergens.</title>
        <authorList>
            <person name="Liu X.Y."/>
            <person name="Yang K.Y."/>
            <person name="Wang M.Q."/>
            <person name="Kwok J.S."/>
            <person name="Zeng X."/>
            <person name="Yang Z."/>
            <person name="Xiao X.J."/>
            <person name="Lau C.P."/>
            <person name="Li Y."/>
            <person name="Huang Z.M."/>
            <person name="Ba J.G."/>
            <person name="Yim A.K."/>
            <person name="Ouyang C.Y."/>
            <person name="Ngai S.M."/>
            <person name="Chan T.F."/>
            <person name="Leung E.L."/>
            <person name="Liu L."/>
            <person name="Liu Z.G."/>
            <person name="Tsui S.K."/>
        </authorList>
    </citation>
    <scope>NUCLEOTIDE SEQUENCE [LARGE SCALE GENOMIC DNA]</scope>
    <source>
        <strain evidence="1">Derp</strain>
    </source>
</reference>
<evidence type="ECO:0000313" key="1">
    <source>
        <dbReference type="EMBL" id="KAH9413211.1"/>
    </source>
</evidence>
<name>A0ABQ8ISB4_DERPT</name>
<gene>
    <name evidence="1" type="ORF">DERP_006897</name>
</gene>